<dbReference type="AlphaFoldDB" id="A0A1M6XQ73"/>
<proteinExistence type="predicted"/>
<name>A0A1M6XQ73_9FLAO</name>
<protein>
    <submittedName>
        <fullName evidence="1">Uncharacterized protein</fullName>
    </submittedName>
</protein>
<evidence type="ECO:0000313" key="2">
    <source>
        <dbReference type="Proteomes" id="UP000184364"/>
    </source>
</evidence>
<reference evidence="2" key="1">
    <citation type="submission" date="2016-11" db="EMBL/GenBank/DDBJ databases">
        <authorList>
            <person name="Varghese N."/>
            <person name="Submissions S."/>
        </authorList>
    </citation>
    <scope>NUCLEOTIDE SEQUENCE [LARGE SCALE GENOMIC DNA]</scope>
    <source>
        <strain evidence="2">DSM 26899</strain>
    </source>
</reference>
<accession>A0A1M6XQ73</accession>
<dbReference type="EMBL" id="FRAV01000011">
    <property type="protein sequence ID" value="SHL07945.1"/>
    <property type="molecule type" value="Genomic_DNA"/>
</dbReference>
<evidence type="ECO:0000313" key="1">
    <source>
        <dbReference type="EMBL" id="SHL07945.1"/>
    </source>
</evidence>
<dbReference type="Proteomes" id="UP000184364">
    <property type="component" value="Unassembled WGS sequence"/>
</dbReference>
<gene>
    <name evidence="1" type="ORF">SAMN05444267_101181</name>
</gene>
<organism evidence="1 2">
    <name type="scientific">Chryseobacterium polytrichastri</name>
    <dbReference type="NCBI Taxonomy" id="1302687"/>
    <lineage>
        <taxon>Bacteria</taxon>
        <taxon>Pseudomonadati</taxon>
        <taxon>Bacteroidota</taxon>
        <taxon>Flavobacteriia</taxon>
        <taxon>Flavobacteriales</taxon>
        <taxon>Weeksellaceae</taxon>
        <taxon>Chryseobacterium group</taxon>
        <taxon>Chryseobacterium</taxon>
    </lineage>
</organism>
<sequence>MDFVIYVPQRTSEILISLKLLLYNYTKMGYNFIFVLDYINHFLL</sequence>
<keyword evidence="2" id="KW-1185">Reference proteome</keyword>